<reference evidence="3" key="2">
    <citation type="submission" date="2020-09" db="EMBL/GenBank/DDBJ databases">
        <authorList>
            <person name="Sun Q."/>
            <person name="Kim S."/>
        </authorList>
    </citation>
    <scope>NUCLEOTIDE SEQUENCE</scope>
    <source>
        <strain evidence="3">KCTC 23224</strain>
    </source>
</reference>
<keyword evidence="1" id="KW-1133">Transmembrane helix</keyword>
<sequence length="90" mass="10400">MILDQPIKRWFINKKGQDTNVKSFLKSISWRIVGTLDTMVISYFVTGELMMAISIGSIEVITKIALYYLHERAWEAATKLEKDEPTEEFA</sequence>
<dbReference type="RefSeq" id="WP_189579476.1">
    <property type="nucleotide sequence ID" value="NZ_BMYF01000005.1"/>
</dbReference>
<keyword evidence="4" id="KW-1185">Reference proteome</keyword>
<accession>A0A8J3CW10</accession>
<name>A0A8J3CW10_9BACT</name>
<feature type="domain" description="DUF2061" evidence="2">
    <location>
        <begin position="25"/>
        <end position="75"/>
    </location>
</feature>
<evidence type="ECO:0000313" key="4">
    <source>
        <dbReference type="Proteomes" id="UP000642809"/>
    </source>
</evidence>
<feature type="transmembrane region" description="Helical" evidence="1">
    <location>
        <begin position="51"/>
        <end position="69"/>
    </location>
</feature>
<proteinExistence type="predicted"/>
<evidence type="ECO:0000259" key="2">
    <source>
        <dbReference type="Pfam" id="PF09834"/>
    </source>
</evidence>
<gene>
    <name evidence="3" type="ORF">GCM10008106_11000</name>
</gene>
<dbReference type="EMBL" id="BMYF01000005">
    <property type="protein sequence ID" value="GHB31879.1"/>
    <property type="molecule type" value="Genomic_DNA"/>
</dbReference>
<evidence type="ECO:0000256" key="1">
    <source>
        <dbReference type="SAM" id="Phobius"/>
    </source>
</evidence>
<evidence type="ECO:0000313" key="3">
    <source>
        <dbReference type="EMBL" id="GHB31879.1"/>
    </source>
</evidence>
<dbReference type="Pfam" id="PF09834">
    <property type="entry name" value="DUF2061"/>
    <property type="match status" value="1"/>
</dbReference>
<dbReference type="InterPro" id="IPR018638">
    <property type="entry name" value="DUF2061_membrane"/>
</dbReference>
<dbReference type="Proteomes" id="UP000642809">
    <property type="component" value="Unassembled WGS sequence"/>
</dbReference>
<organism evidence="3 4">
    <name type="scientific">Mongoliitalea lutea</name>
    <dbReference type="NCBI Taxonomy" id="849756"/>
    <lineage>
        <taxon>Bacteria</taxon>
        <taxon>Pseudomonadati</taxon>
        <taxon>Bacteroidota</taxon>
        <taxon>Cytophagia</taxon>
        <taxon>Cytophagales</taxon>
        <taxon>Cyclobacteriaceae</taxon>
        <taxon>Mongoliitalea</taxon>
    </lineage>
</organism>
<dbReference type="AlphaFoldDB" id="A0A8J3CW10"/>
<protein>
    <recommendedName>
        <fullName evidence="2">DUF2061 domain-containing protein</fullName>
    </recommendedName>
</protein>
<reference evidence="3" key="1">
    <citation type="journal article" date="2014" name="Int. J. Syst. Evol. Microbiol.">
        <title>Complete genome sequence of Corynebacterium casei LMG S-19264T (=DSM 44701T), isolated from a smear-ripened cheese.</title>
        <authorList>
            <consortium name="US DOE Joint Genome Institute (JGI-PGF)"/>
            <person name="Walter F."/>
            <person name="Albersmeier A."/>
            <person name="Kalinowski J."/>
            <person name="Ruckert C."/>
        </authorList>
    </citation>
    <scope>NUCLEOTIDE SEQUENCE</scope>
    <source>
        <strain evidence="3">KCTC 23224</strain>
    </source>
</reference>
<keyword evidence="1" id="KW-0812">Transmembrane</keyword>
<keyword evidence="1" id="KW-0472">Membrane</keyword>
<comment type="caution">
    <text evidence="3">The sequence shown here is derived from an EMBL/GenBank/DDBJ whole genome shotgun (WGS) entry which is preliminary data.</text>
</comment>